<reference evidence="2 3" key="1">
    <citation type="submission" date="2019-02" db="EMBL/GenBank/DDBJ databases">
        <title>Genome sequencing of the rare red list fungi Hericium alpestre (H. flagellum).</title>
        <authorList>
            <person name="Buettner E."/>
            <person name="Kellner H."/>
        </authorList>
    </citation>
    <scope>NUCLEOTIDE SEQUENCE [LARGE SCALE GENOMIC DNA]</scope>
    <source>
        <strain evidence="2 3">DSM 108284</strain>
    </source>
</reference>
<organism evidence="2 3">
    <name type="scientific">Hericium alpestre</name>
    <dbReference type="NCBI Taxonomy" id="135208"/>
    <lineage>
        <taxon>Eukaryota</taxon>
        <taxon>Fungi</taxon>
        <taxon>Dikarya</taxon>
        <taxon>Basidiomycota</taxon>
        <taxon>Agaricomycotina</taxon>
        <taxon>Agaricomycetes</taxon>
        <taxon>Russulales</taxon>
        <taxon>Hericiaceae</taxon>
        <taxon>Hericium</taxon>
    </lineage>
</organism>
<proteinExistence type="predicted"/>
<evidence type="ECO:0000259" key="1">
    <source>
        <dbReference type="Pfam" id="PF12708"/>
    </source>
</evidence>
<gene>
    <name evidence="2" type="ORF">EWM64_g3546</name>
</gene>
<name>A0A4Z0A1X4_9AGAM</name>
<dbReference type="InterPro" id="IPR011050">
    <property type="entry name" value="Pectin_lyase_fold/virulence"/>
</dbReference>
<dbReference type="OrthoDB" id="1046782at2759"/>
<keyword evidence="3" id="KW-1185">Reference proteome</keyword>
<dbReference type="Proteomes" id="UP000298061">
    <property type="component" value="Unassembled WGS sequence"/>
</dbReference>
<accession>A0A4Z0A1X4</accession>
<dbReference type="AlphaFoldDB" id="A0A4Z0A1X4"/>
<evidence type="ECO:0000313" key="2">
    <source>
        <dbReference type="EMBL" id="TFY80464.1"/>
    </source>
</evidence>
<dbReference type="Pfam" id="PF12708">
    <property type="entry name" value="Pect-lyase_RHGA_epim"/>
    <property type="match status" value="2"/>
</dbReference>
<dbReference type="InterPro" id="IPR012334">
    <property type="entry name" value="Pectin_lyas_fold"/>
</dbReference>
<dbReference type="CDD" id="cd23668">
    <property type="entry name" value="GH55_beta13glucanase-like"/>
    <property type="match status" value="1"/>
</dbReference>
<dbReference type="SUPFAM" id="SSF51126">
    <property type="entry name" value="Pectin lyase-like"/>
    <property type="match status" value="2"/>
</dbReference>
<sequence length="612" mass="64757">MVTRNSVFVPFSYRSIRNFVIDTTSIPAATSGTGIHWQVAQATSLYNIVFNLNNAAGTAHQGIWMENGSGGFMGDLIFNGGKFGMWVGNQQFTVRNITVNNANIAVYNLWGWGWTFQGVTINNCQVGFDLATGGKNESNQGSEAINVIDATVTNTPIFVRTSAASNGQLFGSLVLNNIKLDNVPTGVVTGGMTVLNGGTTTINTWVQGNVYTGTNSAGKFTQATIANIPKANVLLDGSGKVFGRGRPTYADYAVSQIVSVKSEDAKGDGNTDDTAALQAYSGCKIIYFDAGTYIVSSTLTIPAGTQITGEAWSNIMGSGGNFQNVNSPQPVVKVGDTGSTGVLEISGILFTTRAPAQGAIVIEWNVHDPAGQQGAAGVWDALVRIGGAVGTNIQTAQCPSSNANTGNNNCFGAFMGVHLTSGSSAYLEGLWVWLADHDVDGPSQLTAYSGRGILSESQGPVWMVGTAAEHHVFYQYGLIGAANHYMGLIQTETPYYQPSPAPPTPFTPNPTYNDPSFNGENAAWALYVQNSKGIVVFGGGLYSFFQAYDQTCLDTFNCQQQIIDIDATSDISIYSVSTVGANFQLSVSEMGIIPQSANTNGFAQTFTAWTRN</sequence>
<dbReference type="InterPro" id="IPR024535">
    <property type="entry name" value="RHGA/B-epi-like_pectate_lyase"/>
</dbReference>
<feature type="domain" description="Rhamnogalacturonase A/B/Epimerase-like pectate lyase" evidence="1">
    <location>
        <begin position="13"/>
        <end position="129"/>
    </location>
</feature>
<evidence type="ECO:0000313" key="3">
    <source>
        <dbReference type="Proteomes" id="UP000298061"/>
    </source>
</evidence>
<feature type="domain" description="Rhamnogalacturonase A/B/Epimerase-like pectate lyase" evidence="1">
    <location>
        <begin position="258"/>
        <end position="317"/>
    </location>
</feature>
<comment type="caution">
    <text evidence="2">The sequence shown here is derived from an EMBL/GenBank/DDBJ whole genome shotgun (WGS) entry which is preliminary data.</text>
</comment>
<dbReference type="EMBL" id="SFCI01000335">
    <property type="protein sequence ID" value="TFY80464.1"/>
    <property type="molecule type" value="Genomic_DNA"/>
</dbReference>
<dbReference type="STRING" id="135208.A0A4Z0A1X4"/>
<protein>
    <recommendedName>
        <fullName evidence="1">Rhamnogalacturonase A/B/Epimerase-like pectate lyase domain-containing protein</fullName>
    </recommendedName>
</protein>
<dbReference type="Gene3D" id="2.160.20.10">
    <property type="entry name" value="Single-stranded right-handed beta-helix, Pectin lyase-like"/>
    <property type="match status" value="2"/>
</dbReference>